<sequence>MNNVLHIHKMINPTSKKVIKIKNLNISKSHFKNMQTILSDTKKYLFQKREELKK</sequence>
<evidence type="ECO:0000313" key="2">
    <source>
        <dbReference type="Proteomes" id="UP001283691"/>
    </source>
</evidence>
<reference evidence="1" key="2">
    <citation type="submission" date="2023-07" db="EMBL/GenBank/DDBJ databases">
        <authorList>
            <person name="Zhang M."/>
            <person name="Zhou G."/>
        </authorList>
    </citation>
    <scope>NUCLEOTIDE SEQUENCE</scope>
    <source>
        <strain evidence="1">BJSY19SF1-2</strain>
    </source>
</reference>
<dbReference type="EMBL" id="JAUQUR010000002">
    <property type="protein sequence ID" value="MDX4069144.1"/>
    <property type="molecule type" value="Genomic_DNA"/>
</dbReference>
<proteinExistence type="predicted"/>
<dbReference type="RefSeq" id="WP_319047904.1">
    <property type="nucleotide sequence ID" value="NZ_JAUQUR010000002.1"/>
</dbReference>
<dbReference type="Proteomes" id="UP001283691">
    <property type="component" value="Unassembled WGS sequence"/>
</dbReference>
<reference evidence="1" key="1">
    <citation type="journal article" date="2023" name="Front. Microbiol.">
        <title>Genomic diversity and taxonomic marker for Arcobacter species.</title>
        <authorList>
            <person name="Zhou G."/>
            <person name="Gu Y."/>
            <person name="Wang H."/>
            <person name="Chen X."/>
            <person name="Zhang X."/>
            <person name="Shao Z."/>
            <person name="Yan X."/>
            <person name="Zhang J."/>
            <person name="Zhang M."/>
        </authorList>
    </citation>
    <scope>NUCLEOTIDE SEQUENCE</scope>
    <source>
        <strain evidence="1">BJSY19SF1-2</strain>
    </source>
</reference>
<organism evidence="1 2">
    <name type="scientific">Aliarcobacter skirrowii</name>
    <dbReference type="NCBI Taxonomy" id="28200"/>
    <lineage>
        <taxon>Bacteria</taxon>
        <taxon>Pseudomonadati</taxon>
        <taxon>Campylobacterota</taxon>
        <taxon>Epsilonproteobacteria</taxon>
        <taxon>Campylobacterales</taxon>
        <taxon>Arcobacteraceae</taxon>
        <taxon>Aliarcobacter</taxon>
    </lineage>
</organism>
<protein>
    <submittedName>
        <fullName evidence="1">Uncharacterized protein</fullName>
    </submittedName>
</protein>
<name>A0AAW9DA50_9BACT</name>
<comment type="caution">
    <text evidence="1">The sequence shown here is derived from an EMBL/GenBank/DDBJ whole genome shotgun (WGS) entry which is preliminary data.</text>
</comment>
<dbReference type="AlphaFoldDB" id="A0AAW9DA50"/>
<accession>A0AAW9DA50</accession>
<gene>
    <name evidence="1" type="ORF">Q6A80_05325</name>
</gene>
<evidence type="ECO:0000313" key="1">
    <source>
        <dbReference type="EMBL" id="MDX4069144.1"/>
    </source>
</evidence>